<evidence type="ECO:0000313" key="4">
    <source>
        <dbReference type="EMBL" id="CAB4722175.1"/>
    </source>
</evidence>
<dbReference type="InterPro" id="IPR013693">
    <property type="entry name" value="SpoIID/LytB_N"/>
</dbReference>
<dbReference type="EMBL" id="CAFBQX010000001">
    <property type="protein sequence ID" value="CAB5070193.1"/>
    <property type="molecule type" value="Genomic_DNA"/>
</dbReference>
<dbReference type="Pfam" id="PF08486">
    <property type="entry name" value="SpoIID"/>
    <property type="match status" value="1"/>
</dbReference>
<evidence type="ECO:0000313" key="9">
    <source>
        <dbReference type="EMBL" id="CAB4970361.1"/>
    </source>
</evidence>
<name>A0A6J6ZEC0_9ZZZZ</name>
<dbReference type="EMBL" id="CAFBNH010000003">
    <property type="protein sequence ID" value="CAB4941763.1"/>
    <property type="molecule type" value="Genomic_DNA"/>
</dbReference>
<dbReference type="AlphaFoldDB" id="A0A6J6ZEC0"/>
<evidence type="ECO:0000313" key="3">
    <source>
        <dbReference type="EMBL" id="CAB4684109.1"/>
    </source>
</evidence>
<proteinExistence type="predicted"/>
<dbReference type="EMBL" id="CAFBOC010000003">
    <property type="protein sequence ID" value="CAB4970361.1"/>
    <property type="molecule type" value="Genomic_DNA"/>
</dbReference>
<dbReference type="EMBL" id="CAEZXO010000001">
    <property type="protein sequence ID" value="CAB4684109.1"/>
    <property type="molecule type" value="Genomic_DNA"/>
</dbReference>
<evidence type="ECO:0000313" key="6">
    <source>
        <dbReference type="EMBL" id="CAB4819024.1"/>
    </source>
</evidence>
<evidence type="ECO:0000313" key="5">
    <source>
        <dbReference type="EMBL" id="CAB4769862.1"/>
    </source>
</evidence>
<organism evidence="6">
    <name type="scientific">freshwater metagenome</name>
    <dbReference type="NCBI Taxonomy" id="449393"/>
    <lineage>
        <taxon>unclassified sequences</taxon>
        <taxon>metagenomes</taxon>
        <taxon>ecological metagenomes</taxon>
    </lineage>
</organism>
<gene>
    <name evidence="3" type="ORF">UFOPK2510_00158</name>
    <name evidence="4" type="ORF">UFOPK2718_00578</name>
    <name evidence="5" type="ORF">UFOPK2936_00118</name>
    <name evidence="6" type="ORF">UFOPK3174_00095</name>
    <name evidence="7" type="ORF">UFOPK3328_00543</name>
    <name evidence="8" type="ORF">UFOPK3779_00578</name>
    <name evidence="9" type="ORF">UFOPK3913_00355</name>
    <name evidence="2" type="ORF">UFOPK4107_00977</name>
    <name evidence="10" type="ORF">UFOPK4403_00311</name>
</gene>
<dbReference type="EMBL" id="CAEZYM010000004">
    <property type="protein sequence ID" value="CAB4722175.1"/>
    <property type="molecule type" value="Genomic_DNA"/>
</dbReference>
<dbReference type="EMBL" id="CAEZZW010000001">
    <property type="protein sequence ID" value="CAB4769862.1"/>
    <property type="molecule type" value="Genomic_DNA"/>
</dbReference>
<reference evidence="6" key="1">
    <citation type="submission" date="2020-05" db="EMBL/GenBank/DDBJ databases">
        <authorList>
            <person name="Chiriac C."/>
            <person name="Salcher M."/>
            <person name="Ghai R."/>
            <person name="Kavagutti S V."/>
        </authorList>
    </citation>
    <scope>NUCLEOTIDE SEQUENCE</scope>
</reference>
<accession>A0A6J6ZEC0</accession>
<evidence type="ECO:0000313" key="2">
    <source>
        <dbReference type="EMBL" id="CAB4340692.1"/>
    </source>
</evidence>
<dbReference type="EMBL" id="CAFBLD010000003">
    <property type="protein sequence ID" value="CAB4862120.1"/>
    <property type="molecule type" value="Genomic_DNA"/>
</dbReference>
<evidence type="ECO:0000313" key="10">
    <source>
        <dbReference type="EMBL" id="CAB5070193.1"/>
    </source>
</evidence>
<protein>
    <submittedName>
        <fullName evidence="6">Unannotated protein</fullName>
    </submittedName>
</protein>
<evidence type="ECO:0000313" key="8">
    <source>
        <dbReference type="EMBL" id="CAB4941763.1"/>
    </source>
</evidence>
<dbReference type="EMBL" id="CAESAE010000005">
    <property type="protein sequence ID" value="CAB4340692.1"/>
    <property type="molecule type" value="Genomic_DNA"/>
</dbReference>
<sequence length="439" mass="47393">MRMSRLLSASILLFAFLTPTMSLADEVPQTFSFQGSGYGHGVGMSQIGARGQALEGKSATDIVKYYYKDVLVEPVVDSQFIRVNIGHLLTGLSLMSDTKLGQVQLFSSDMDTSTTASPDLTVPAKTNISFSLLGNSMIANATYANGRVDALASAKAWTIRWSGTRSMQGPDAVLAVKIGASSTQYRYGQIQIKLVKAAAVGYRIEVTNTLRLHDEYLWGIGEVPSSWPIAALQAQAIASRSFALSKVGKMRVACDCEIYSSTQDQSFVGYSKELEKGWGSIWKGAVSSTSEGDEMGLTLTYASQPIAAYFFSSSSGQTVLAQDVWGAPVPYTVSVADSWSTSPVLNPRYFHWERAINRALVAQAFGLPDVARMEIGGHFESGTVSVIIATSSTGLRAQLSGETFRSKVKLPSAWFDFLGPQMSDANSLPKPVRTIFHSL</sequence>
<feature type="domain" description="Sporulation stage II protein D amidase enhancer LytB N-terminal" evidence="1">
    <location>
        <begin position="204"/>
        <end position="290"/>
    </location>
</feature>
<evidence type="ECO:0000313" key="7">
    <source>
        <dbReference type="EMBL" id="CAB4862120.1"/>
    </source>
</evidence>
<dbReference type="EMBL" id="CAFABH010000001">
    <property type="protein sequence ID" value="CAB4819024.1"/>
    <property type="molecule type" value="Genomic_DNA"/>
</dbReference>
<evidence type="ECO:0000259" key="1">
    <source>
        <dbReference type="Pfam" id="PF08486"/>
    </source>
</evidence>